<dbReference type="Pfam" id="PF19906">
    <property type="entry name" value="CGDB"/>
    <property type="match status" value="1"/>
</dbReference>
<gene>
    <name evidence="6" type="ORF">ABOD76_01685</name>
</gene>
<name>A0AAU7U5Z3_9DEIO</name>
<dbReference type="AlphaFoldDB" id="A0AAU7U5Z3"/>
<comment type="similarity">
    <text evidence="3">Belongs to the C-glycoside deglycosidase beta subunit family.</text>
</comment>
<proteinExistence type="inferred from homology"/>
<dbReference type="RefSeq" id="WP_350241538.1">
    <property type="nucleotide sequence ID" value="NZ_CP158297.1"/>
</dbReference>
<keyword evidence="6" id="KW-0614">Plasmid</keyword>
<evidence type="ECO:0000256" key="3">
    <source>
        <dbReference type="ARBA" id="ARBA00046336"/>
    </source>
</evidence>
<accession>A0AAU7U5Z3</accession>
<sequence>MFDRYIVVEDTLKNVPDGVQFGARLPYYRGLGLSMIEAVDVTLDGQSVPPEDVSVTLSGQTYRVPDMEHEPDAVWNFGEVGTVTVRRPAGLPPGEHEVSVRFRLRVSYLPMLLTGQDRKVLRVGT</sequence>
<protein>
    <recommendedName>
        <fullName evidence="4">C-deglycosylation enzyme beta subunit</fullName>
    </recommendedName>
</protein>
<evidence type="ECO:0000259" key="5">
    <source>
        <dbReference type="Pfam" id="PF19906"/>
    </source>
</evidence>
<dbReference type="GO" id="GO:0016829">
    <property type="term" value="F:lyase activity"/>
    <property type="evidence" value="ECO:0007669"/>
    <property type="project" value="UniProtKB-KW"/>
</dbReference>
<geneLocation type="plasmid" evidence="6">
    <name>pDson01</name>
</geneLocation>
<dbReference type="EMBL" id="CP158297">
    <property type="protein sequence ID" value="XBV83788.1"/>
    <property type="molecule type" value="Genomic_DNA"/>
</dbReference>
<organism evidence="6">
    <name type="scientific">Deinococcus sonorensis KR-87</name>
    <dbReference type="NCBI Taxonomy" id="694439"/>
    <lineage>
        <taxon>Bacteria</taxon>
        <taxon>Thermotogati</taxon>
        <taxon>Deinococcota</taxon>
        <taxon>Deinococci</taxon>
        <taxon>Deinococcales</taxon>
        <taxon>Deinococcaceae</taxon>
        <taxon>Deinococcus</taxon>
    </lineage>
</organism>
<feature type="domain" description="C-glycoside deglycosidase beta subunit" evidence="5">
    <location>
        <begin position="2"/>
        <end position="108"/>
    </location>
</feature>
<dbReference type="InterPro" id="IPR045959">
    <property type="entry name" value="CGDB"/>
</dbReference>
<keyword evidence="2" id="KW-0119">Carbohydrate metabolism</keyword>
<evidence type="ECO:0000256" key="1">
    <source>
        <dbReference type="ARBA" id="ARBA00023239"/>
    </source>
</evidence>
<evidence type="ECO:0000256" key="4">
    <source>
        <dbReference type="ARBA" id="ARBA00047208"/>
    </source>
</evidence>
<evidence type="ECO:0000313" key="6">
    <source>
        <dbReference type="EMBL" id="XBV83788.1"/>
    </source>
</evidence>
<reference evidence="6" key="1">
    <citation type="submission" date="2024-06" db="EMBL/GenBank/DDBJ databases">
        <title>Draft Genome Sequence of Deinococcus sonorensis Type Strain KR-87, a Biofilm Producing Representative of the Genus Deinococcus.</title>
        <authorList>
            <person name="Boren L.S."/>
            <person name="Grosso R.A."/>
            <person name="Hugenberg-Cox A.N."/>
            <person name="Hill J.T.E."/>
            <person name="Albert C.M."/>
            <person name="Tuohy J.M."/>
        </authorList>
    </citation>
    <scope>NUCLEOTIDE SEQUENCE</scope>
    <source>
        <strain evidence="6">KR-87</strain>
        <plasmid evidence="6">pDson01</plasmid>
    </source>
</reference>
<keyword evidence="1" id="KW-0456">Lyase</keyword>
<evidence type="ECO:0000256" key="2">
    <source>
        <dbReference type="ARBA" id="ARBA00023277"/>
    </source>
</evidence>
<dbReference type="KEGG" id="dsc:ABOD76_01685"/>